<dbReference type="EMBL" id="PVZG01000005">
    <property type="protein sequence ID" value="PRY30130.1"/>
    <property type="molecule type" value="Genomic_DNA"/>
</dbReference>
<sequence>MTLWRRTRNEVAGAWRSLRYDLGRREPDPAGPRHGPLGGHRARAAAFEDVTATGFSTFGGAGVTDGLRTAYGPGHARQPRRLVAVTAFGVLAVAGATGSYFAVVNGLGALLGQQGGTEPYPLSAAAPGGDADGLSHEGLGRGAARADEPAAEPGPGTIRVLPNPAATVPGAPATTAARAPQPHRTTVGGAVPVPTPTDCDCLTPPVPTPTAAPSSPYEPPAEPSPSPSTDDSPAPEPSDSGSPDPTATDDGGSGGGTERARHPRRH</sequence>
<proteinExistence type="predicted"/>
<dbReference type="RefSeq" id="WP_106126786.1">
    <property type="nucleotide sequence ID" value="NZ_PVZG01000005.1"/>
</dbReference>
<comment type="caution">
    <text evidence="3">The sequence shown here is derived from an EMBL/GenBank/DDBJ whole genome shotgun (WGS) entry which is preliminary data.</text>
</comment>
<dbReference type="AlphaFoldDB" id="A0A2T0S9N3"/>
<keyword evidence="2" id="KW-0472">Membrane</keyword>
<protein>
    <submittedName>
        <fullName evidence="3">Uncharacterized protein</fullName>
    </submittedName>
</protein>
<accession>A0A2T0S9N3</accession>
<keyword evidence="2" id="KW-0812">Transmembrane</keyword>
<evidence type="ECO:0000313" key="3">
    <source>
        <dbReference type="EMBL" id="PRY30130.1"/>
    </source>
</evidence>
<feature type="compositionally biased region" description="Pro residues" evidence="1">
    <location>
        <begin position="204"/>
        <end position="226"/>
    </location>
</feature>
<name>A0A2T0S9N3_9ACTN</name>
<dbReference type="Proteomes" id="UP000239209">
    <property type="component" value="Unassembled WGS sequence"/>
</dbReference>
<feature type="transmembrane region" description="Helical" evidence="2">
    <location>
        <begin position="82"/>
        <end position="103"/>
    </location>
</feature>
<keyword evidence="2" id="KW-1133">Transmembrane helix</keyword>
<reference evidence="3 4" key="1">
    <citation type="submission" date="2018-03" db="EMBL/GenBank/DDBJ databases">
        <title>Genomic Encyclopedia of Archaeal and Bacterial Type Strains, Phase II (KMG-II): from individual species to whole genera.</title>
        <authorList>
            <person name="Goeker M."/>
        </authorList>
    </citation>
    <scope>NUCLEOTIDE SEQUENCE [LARGE SCALE GENOMIC DNA]</scope>
    <source>
        <strain evidence="3 4">DSM 45348</strain>
    </source>
</reference>
<evidence type="ECO:0000313" key="4">
    <source>
        <dbReference type="Proteomes" id="UP000239209"/>
    </source>
</evidence>
<feature type="compositionally biased region" description="Basic and acidic residues" evidence="1">
    <location>
        <begin position="133"/>
        <end position="148"/>
    </location>
</feature>
<evidence type="ECO:0000256" key="1">
    <source>
        <dbReference type="SAM" id="MobiDB-lite"/>
    </source>
</evidence>
<gene>
    <name evidence="3" type="ORF">CLV70_105300</name>
</gene>
<dbReference type="OrthoDB" id="3298822at2"/>
<organism evidence="3 4">
    <name type="scientific">Pseudosporangium ferrugineum</name>
    <dbReference type="NCBI Taxonomy" id="439699"/>
    <lineage>
        <taxon>Bacteria</taxon>
        <taxon>Bacillati</taxon>
        <taxon>Actinomycetota</taxon>
        <taxon>Actinomycetes</taxon>
        <taxon>Micromonosporales</taxon>
        <taxon>Micromonosporaceae</taxon>
        <taxon>Pseudosporangium</taxon>
    </lineage>
</organism>
<evidence type="ECO:0000256" key="2">
    <source>
        <dbReference type="SAM" id="Phobius"/>
    </source>
</evidence>
<feature type="compositionally biased region" description="Low complexity" evidence="1">
    <location>
        <begin position="164"/>
        <end position="186"/>
    </location>
</feature>
<keyword evidence="4" id="KW-1185">Reference proteome</keyword>
<feature type="compositionally biased region" description="Low complexity" evidence="1">
    <location>
        <begin position="227"/>
        <end position="250"/>
    </location>
</feature>
<feature type="region of interest" description="Disordered" evidence="1">
    <location>
        <begin position="121"/>
        <end position="266"/>
    </location>
</feature>